<accession>A0A4Y2XBT6</accession>
<proteinExistence type="predicted"/>
<dbReference type="EMBL" id="BGPR01074068">
    <property type="protein sequence ID" value="GBO46414.1"/>
    <property type="molecule type" value="Genomic_DNA"/>
</dbReference>
<keyword evidence="2" id="KW-1185">Reference proteome</keyword>
<dbReference type="Proteomes" id="UP000499080">
    <property type="component" value="Unassembled WGS sequence"/>
</dbReference>
<reference evidence="1 2" key="1">
    <citation type="journal article" date="2019" name="Sci. Rep.">
        <title>Orb-weaving spider Araneus ventricosus genome elucidates the spidroin gene catalogue.</title>
        <authorList>
            <person name="Kono N."/>
            <person name="Nakamura H."/>
            <person name="Ohtoshi R."/>
            <person name="Moran D.A.P."/>
            <person name="Shinohara A."/>
            <person name="Yoshida Y."/>
            <person name="Fujiwara M."/>
            <person name="Mori M."/>
            <person name="Tomita M."/>
            <person name="Arakawa K."/>
        </authorList>
    </citation>
    <scope>NUCLEOTIDE SEQUENCE [LARGE SCALE GENOMIC DNA]</scope>
</reference>
<name>A0A4Y2XBT6_ARAVE</name>
<evidence type="ECO:0000313" key="1">
    <source>
        <dbReference type="EMBL" id="GBO46414.1"/>
    </source>
</evidence>
<dbReference type="AlphaFoldDB" id="A0A4Y2XBT6"/>
<gene>
    <name evidence="1" type="ORF">AVEN_142823_1</name>
</gene>
<evidence type="ECO:0000313" key="2">
    <source>
        <dbReference type="Proteomes" id="UP000499080"/>
    </source>
</evidence>
<protein>
    <submittedName>
        <fullName evidence="1">Uncharacterized protein</fullName>
    </submittedName>
</protein>
<organism evidence="1 2">
    <name type="scientific">Araneus ventricosus</name>
    <name type="common">Orbweaver spider</name>
    <name type="synonym">Epeira ventricosa</name>
    <dbReference type="NCBI Taxonomy" id="182803"/>
    <lineage>
        <taxon>Eukaryota</taxon>
        <taxon>Metazoa</taxon>
        <taxon>Ecdysozoa</taxon>
        <taxon>Arthropoda</taxon>
        <taxon>Chelicerata</taxon>
        <taxon>Arachnida</taxon>
        <taxon>Araneae</taxon>
        <taxon>Araneomorphae</taxon>
        <taxon>Entelegynae</taxon>
        <taxon>Araneoidea</taxon>
        <taxon>Araneidae</taxon>
        <taxon>Araneus</taxon>
    </lineage>
</organism>
<comment type="caution">
    <text evidence="1">The sequence shown here is derived from an EMBL/GenBank/DDBJ whole genome shotgun (WGS) entry which is preliminary data.</text>
</comment>
<sequence length="149" mass="16936">MIPRQHIHDQLNQSETLMTLDMGLGFVQDPKWAFDGTRIELVQVSLIRWNLGLQVVLLITHLWHSRVSSGHCAIKPKPNPHSPNDLMMVMACWIEMIHRQHIHDQFNQSKTTLTLDMGLGSSLLSSPTVSFCFSSSSVRSSIQNLTYKI</sequence>